<feature type="repeat" description="TPR" evidence="1">
    <location>
        <begin position="59"/>
        <end position="92"/>
    </location>
</feature>
<gene>
    <name evidence="2" type="ORF">EWM63_29720</name>
</gene>
<dbReference type="RefSeq" id="WP_130189741.1">
    <property type="nucleotide sequence ID" value="NZ_CP035913.1"/>
</dbReference>
<evidence type="ECO:0000313" key="2">
    <source>
        <dbReference type="EMBL" id="QBE66634.1"/>
    </source>
</evidence>
<name>A0A4P6L5A1_9BURK</name>
<dbReference type="Pfam" id="PF14559">
    <property type="entry name" value="TPR_19"/>
    <property type="match status" value="1"/>
</dbReference>
<accession>A0A4P6L5A1</accession>
<dbReference type="OrthoDB" id="9814129at2"/>
<organism evidence="2 3">
    <name type="scientific">Pseudoduganella lutea</name>
    <dbReference type="NCBI Taxonomy" id="321985"/>
    <lineage>
        <taxon>Bacteria</taxon>
        <taxon>Pseudomonadati</taxon>
        <taxon>Pseudomonadota</taxon>
        <taxon>Betaproteobacteria</taxon>
        <taxon>Burkholderiales</taxon>
        <taxon>Oxalobacteraceae</taxon>
        <taxon>Telluria group</taxon>
        <taxon>Pseudoduganella</taxon>
    </lineage>
</organism>
<keyword evidence="1" id="KW-0802">TPR repeat</keyword>
<dbReference type="Gene3D" id="1.25.40.10">
    <property type="entry name" value="Tetratricopeptide repeat domain"/>
    <property type="match status" value="1"/>
</dbReference>
<protein>
    <submittedName>
        <fullName evidence="2">Tetratricopeptide repeat protein</fullName>
    </submittedName>
</protein>
<dbReference type="KEGG" id="plue:EWM63_29720"/>
<dbReference type="InterPro" id="IPR011990">
    <property type="entry name" value="TPR-like_helical_dom_sf"/>
</dbReference>
<dbReference type="Proteomes" id="UP000290637">
    <property type="component" value="Chromosome"/>
</dbReference>
<dbReference type="PROSITE" id="PS50005">
    <property type="entry name" value="TPR"/>
    <property type="match status" value="1"/>
</dbReference>
<evidence type="ECO:0000256" key="1">
    <source>
        <dbReference type="PROSITE-ProRule" id="PRU00339"/>
    </source>
</evidence>
<sequence>MSGPRGNRGASFARKAGPASLDNALVDALRRAIDVHRQGNPVQAAQRYEAILKAAPEHPDALHYLGVARHQLGQHEQALALIGHALDVAPGYVDARNNLGNVQKELGCTPRRNGRTAPCWRPARALPPATTTWASC</sequence>
<proteinExistence type="predicted"/>
<evidence type="ECO:0000313" key="3">
    <source>
        <dbReference type="Proteomes" id="UP000290637"/>
    </source>
</evidence>
<keyword evidence="3" id="KW-1185">Reference proteome</keyword>
<dbReference type="SUPFAM" id="SSF48452">
    <property type="entry name" value="TPR-like"/>
    <property type="match status" value="1"/>
</dbReference>
<reference evidence="2 3" key="1">
    <citation type="submission" date="2019-02" db="EMBL/GenBank/DDBJ databases">
        <title>Draft Genome Sequences of Six Type Strains of the Genus Massilia.</title>
        <authorList>
            <person name="Miess H."/>
            <person name="Frediansyhah A."/>
            <person name="Gross H."/>
        </authorList>
    </citation>
    <scope>NUCLEOTIDE SEQUENCE [LARGE SCALE GENOMIC DNA]</scope>
    <source>
        <strain evidence="2 3">DSM 17473</strain>
    </source>
</reference>
<dbReference type="InterPro" id="IPR019734">
    <property type="entry name" value="TPR_rpt"/>
</dbReference>
<dbReference type="EMBL" id="CP035913">
    <property type="protein sequence ID" value="QBE66634.1"/>
    <property type="molecule type" value="Genomic_DNA"/>
</dbReference>
<dbReference type="AlphaFoldDB" id="A0A4P6L5A1"/>